<dbReference type="Proteomes" id="UP000001364">
    <property type="component" value="Chromosome"/>
</dbReference>
<organism evidence="1 2">
    <name type="scientific">Caulobacter vibrioides (strain NA1000 / CB15N)</name>
    <name type="common">Caulobacter crescentus</name>
    <dbReference type="NCBI Taxonomy" id="565050"/>
    <lineage>
        <taxon>Bacteria</taxon>
        <taxon>Pseudomonadati</taxon>
        <taxon>Pseudomonadota</taxon>
        <taxon>Alphaproteobacteria</taxon>
        <taxon>Caulobacterales</taxon>
        <taxon>Caulobacteraceae</taxon>
        <taxon>Caulobacter</taxon>
    </lineage>
</organism>
<evidence type="ECO:0000313" key="2">
    <source>
        <dbReference type="Proteomes" id="UP000001364"/>
    </source>
</evidence>
<name>A0A0H3ID00_CAUVN</name>
<accession>A0A0H3ID00</accession>
<protein>
    <submittedName>
        <fullName evidence="1">Uncharacterized protein</fullName>
    </submittedName>
</protein>
<dbReference type="HOGENOM" id="CLU_3041646_0_0_5"/>
<dbReference type="KEGG" id="ccs:CCNA_03904"/>
<keyword evidence="2" id="KW-1185">Reference proteome</keyword>
<evidence type="ECO:0000313" key="1">
    <source>
        <dbReference type="EMBL" id="AGJ94622.2"/>
    </source>
</evidence>
<dbReference type="GeneID" id="17829442"/>
<proteinExistence type="predicted"/>
<dbReference type="RefSeq" id="YP_008877623.2">
    <property type="nucleotide sequence ID" value="NC_011916.1"/>
</dbReference>
<dbReference type="RefSeq" id="WP_024265873.1">
    <property type="nucleotide sequence ID" value="NC_011916.1"/>
</dbReference>
<sequence length="54" mass="6230">METTMVLRTTGARWLATMMRAERDDDDWPGDDAWLLFGPSDPAVVERREPPTHE</sequence>
<dbReference type="EMBL" id="CP001340">
    <property type="protein sequence ID" value="AGJ94622.2"/>
    <property type="molecule type" value="Genomic_DNA"/>
</dbReference>
<reference evidence="1 2" key="1">
    <citation type="journal article" date="2010" name="J. Bacteriol.">
        <title>The genetic basis of laboratory adaptation in Caulobacter crescentus.</title>
        <authorList>
            <person name="Marks M.E."/>
            <person name="Castro-Rojas C.M."/>
            <person name="Teiling C."/>
            <person name="Du L."/>
            <person name="Kapatral V."/>
            <person name="Walunas T.L."/>
            <person name="Crosson S."/>
        </authorList>
    </citation>
    <scope>NUCLEOTIDE SEQUENCE [LARGE SCALE GENOMIC DNA]</scope>
    <source>
        <strain evidence="2">NA1000 / CB15N</strain>
    </source>
</reference>
<gene>
    <name evidence="1" type="ordered locus">CCNA_03904</name>
</gene>
<dbReference type="AlphaFoldDB" id="A0A0H3ID00"/>